<dbReference type="EMBL" id="JAEAOA010000816">
    <property type="protein sequence ID" value="KAK3580641.1"/>
    <property type="molecule type" value="Genomic_DNA"/>
</dbReference>
<sequence>MSDPVLLNKTILLGQTPEPVINTYVFGIIRHKLASNYTLDKSEVKQEDICPIKDTGSTR</sequence>
<feature type="non-terminal residue" evidence="1">
    <location>
        <position position="59"/>
    </location>
</feature>
<dbReference type="AlphaFoldDB" id="A0AAE0RVX6"/>
<proteinExistence type="predicted"/>
<dbReference type="Proteomes" id="UP001195483">
    <property type="component" value="Unassembled WGS sequence"/>
</dbReference>
<protein>
    <submittedName>
        <fullName evidence="1">Uncharacterized protein</fullName>
    </submittedName>
</protein>
<gene>
    <name evidence="1" type="ORF">CHS0354_013409</name>
</gene>
<reference evidence="1" key="3">
    <citation type="submission" date="2023-05" db="EMBL/GenBank/DDBJ databases">
        <authorList>
            <person name="Smith C.H."/>
        </authorList>
    </citation>
    <scope>NUCLEOTIDE SEQUENCE</scope>
    <source>
        <strain evidence="1">CHS0354</strain>
        <tissue evidence="1">Mantle</tissue>
    </source>
</reference>
<accession>A0AAE0RVX6</accession>
<reference evidence="1" key="1">
    <citation type="journal article" date="2021" name="Genome Biol. Evol.">
        <title>A High-Quality Reference Genome for a Parasitic Bivalve with Doubly Uniparental Inheritance (Bivalvia: Unionida).</title>
        <authorList>
            <person name="Smith C.H."/>
        </authorList>
    </citation>
    <scope>NUCLEOTIDE SEQUENCE</scope>
    <source>
        <strain evidence="1">CHS0354</strain>
    </source>
</reference>
<organism evidence="1 2">
    <name type="scientific">Potamilus streckersoni</name>
    <dbReference type="NCBI Taxonomy" id="2493646"/>
    <lineage>
        <taxon>Eukaryota</taxon>
        <taxon>Metazoa</taxon>
        <taxon>Spiralia</taxon>
        <taxon>Lophotrochozoa</taxon>
        <taxon>Mollusca</taxon>
        <taxon>Bivalvia</taxon>
        <taxon>Autobranchia</taxon>
        <taxon>Heteroconchia</taxon>
        <taxon>Palaeoheterodonta</taxon>
        <taxon>Unionida</taxon>
        <taxon>Unionoidea</taxon>
        <taxon>Unionidae</taxon>
        <taxon>Ambleminae</taxon>
        <taxon>Lampsilini</taxon>
        <taxon>Potamilus</taxon>
    </lineage>
</organism>
<reference evidence="1" key="2">
    <citation type="journal article" date="2021" name="Genome Biol. Evol.">
        <title>Developing a high-quality reference genome for a parasitic bivalve with doubly uniparental inheritance (Bivalvia: Unionida).</title>
        <authorList>
            <person name="Smith C.H."/>
        </authorList>
    </citation>
    <scope>NUCLEOTIDE SEQUENCE</scope>
    <source>
        <strain evidence="1">CHS0354</strain>
        <tissue evidence="1">Mantle</tissue>
    </source>
</reference>
<name>A0AAE0RVX6_9BIVA</name>
<evidence type="ECO:0000313" key="1">
    <source>
        <dbReference type="EMBL" id="KAK3580641.1"/>
    </source>
</evidence>
<comment type="caution">
    <text evidence="1">The sequence shown here is derived from an EMBL/GenBank/DDBJ whole genome shotgun (WGS) entry which is preliminary data.</text>
</comment>
<keyword evidence="2" id="KW-1185">Reference proteome</keyword>
<evidence type="ECO:0000313" key="2">
    <source>
        <dbReference type="Proteomes" id="UP001195483"/>
    </source>
</evidence>